<name>A0ABD0J2N5_9CAEN</name>
<dbReference type="Proteomes" id="UP001519460">
    <property type="component" value="Unassembled WGS sequence"/>
</dbReference>
<proteinExistence type="predicted"/>
<gene>
    <name evidence="1" type="ORF">BaRGS_00039592</name>
</gene>
<dbReference type="EMBL" id="JACVVK020000704">
    <property type="protein sequence ID" value="KAK7454120.1"/>
    <property type="molecule type" value="Genomic_DNA"/>
</dbReference>
<reference evidence="1 2" key="1">
    <citation type="journal article" date="2023" name="Sci. Data">
        <title>Genome assembly of the Korean intertidal mud-creeper Batillaria attramentaria.</title>
        <authorList>
            <person name="Patra A.K."/>
            <person name="Ho P.T."/>
            <person name="Jun S."/>
            <person name="Lee S.J."/>
            <person name="Kim Y."/>
            <person name="Won Y.J."/>
        </authorList>
    </citation>
    <scope>NUCLEOTIDE SEQUENCE [LARGE SCALE GENOMIC DNA]</scope>
    <source>
        <strain evidence="1">Wonlab-2016</strain>
    </source>
</reference>
<organism evidence="1 2">
    <name type="scientific">Batillaria attramentaria</name>
    <dbReference type="NCBI Taxonomy" id="370345"/>
    <lineage>
        <taxon>Eukaryota</taxon>
        <taxon>Metazoa</taxon>
        <taxon>Spiralia</taxon>
        <taxon>Lophotrochozoa</taxon>
        <taxon>Mollusca</taxon>
        <taxon>Gastropoda</taxon>
        <taxon>Caenogastropoda</taxon>
        <taxon>Sorbeoconcha</taxon>
        <taxon>Cerithioidea</taxon>
        <taxon>Batillariidae</taxon>
        <taxon>Batillaria</taxon>
    </lineage>
</organism>
<dbReference type="AlphaFoldDB" id="A0ABD0J2N5"/>
<feature type="non-terminal residue" evidence="1">
    <location>
        <position position="59"/>
    </location>
</feature>
<evidence type="ECO:0000313" key="1">
    <source>
        <dbReference type="EMBL" id="KAK7454120.1"/>
    </source>
</evidence>
<accession>A0ABD0J2N5</accession>
<protein>
    <submittedName>
        <fullName evidence="1">Uncharacterized protein</fullName>
    </submittedName>
</protein>
<evidence type="ECO:0000313" key="2">
    <source>
        <dbReference type="Proteomes" id="UP001519460"/>
    </source>
</evidence>
<sequence length="59" mass="6690">MDYALPRAPNVTLYDVITPPSQTIPETTNTSTVTYFDPDVDPGYVIMRRLQTVLIPFML</sequence>
<comment type="caution">
    <text evidence="1">The sequence shown here is derived from an EMBL/GenBank/DDBJ whole genome shotgun (WGS) entry which is preliminary data.</text>
</comment>
<keyword evidence="2" id="KW-1185">Reference proteome</keyword>